<evidence type="ECO:0000313" key="2">
    <source>
        <dbReference type="EMBL" id="KAK6590761.1"/>
    </source>
</evidence>
<organism evidence="2 3">
    <name type="scientific">Cryptosporidium xiaoi</name>
    <dbReference type="NCBI Taxonomy" id="659607"/>
    <lineage>
        <taxon>Eukaryota</taxon>
        <taxon>Sar</taxon>
        <taxon>Alveolata</taxon>
        <taxon>Apicomplexa</taxon>
        <taxon>Conoidasida</taxon>
        <taxon>Coccidia</taxon>
        <taxon>Eucoccidiorida</taxon>
        <taxon>Eimeriorina</taxon>
        <taxon>Cryptosporidiidae</taxon>
        <taxon>Cryptosporidium</taxon>
    </lineage>
</organism>
<reference evidence="2 3" key="1">
    <citation type="submission" date="2023-10" db="EMBL/GenBank/DDBJ databases">
        <title>Comparative genomics analysis reveals potential genetic determinants of host preference in Cryptosporidium xiaoi.</title>
        <authorList>
            <person name="Xiao L."/>
            <person name="Li J."/>
        </authorList>
    </citation>
    <scope>NUCLEOTIDE SEQUENCE [LARGE SCALE GENOMIC DNA]</scope>
    <source>
        <strain evidence="2 3">52996</strain>
    </source>
</reference>
<dbReference type="InterPro" id="IPR011993">
    <property type="entry name" value="PH-like_dom_sf"/>
</dbReference>
<dbReference type="Proteomes" id="UP001311799">
    <property type="component" value="Unassembled WGS sequence"/>
</dbReference>
<keyword evidence="3" id="KW-1185">Reference proteome</keyword>
<evidence type="ECO:0000313" key="3">
    <source>
        <dbReference type="Proteomes" id="UP001311799"/>
    </source>
</evidence>
<feature type="coiled-coil region" evidence="1">
    <location>
        <begin position="359"/>
        <end position="386"/>
    </location>
</feature>
<proteinExistence type="predicted"/>
<protein>
    <submittedName>
        <fullName evidence="2">Uncharacterized protein</fullName>
    </submittedName>
</protein>
<feature type="coiled-coil region" evidence="1">
    <location>
        <begin position="120"/>
        <end position="147"/>
    </location>
</feature>
<name>A0AAV9YA02_9CRYT</name>
<accession>A0AAV9YA02</accession>
<evidence type="ECO:0000256" key="1">
    <source>
        <dbReference type="SAM" id="Coils"/>
    </source>
</evidence>
<comment type="caution">
    <text evidence="2">The sequence shown here is derived from an EMBL/GenBank/DDBJ whole genome shotgun (WGS) entry which is preliminary data.</text>
</comment>
<sequence>MGPRSLYNVFGNNTKNMDNISNKVQKLKNEKEKIKEWNENLTNMVANLNTDNNKLNRFQYNNPFNNKQQITPSLYKAPNMQNNMGNRINNDFKEGFSLPNTKNTKQNLLEDQYTIALIEKQNIEDSCNELKRRYNQLVLRFEEAIEQKESFREGLKNKIIEYQKLQELHNGTQSLLAVGNKAQEELYQTQKQFQIILGKRNVEFSNIKDELESKKKEYEELERKFELISKENKNKSECIDEITKNKTNIEDKFVALVKNNNELIKERDRMKRELKIYEPLAHSKEMVDKMAVYLETLLIKRNEVITEITKDLSKITSDITVEISNIRTDIVGIENNIQKFSSTISHFKNDIITSENQRIQKSDDLVNNLKSNLMKAKEDILKYKKSLFNSVGCFGSALEPSLTFEVKTGSILYKYQGSHTNIVKCYCRILGTNLEYTTSNNTVRNIPIEKIIGVDYGNNSNSFRRLEQPKSFFHEVFKRSKGEESDVKIATINTPWLFFSVRVQDGYDSVCIDFIATSLQSAMSWVVTIGRYATYLQRSNGVLTYNFIQTKHEFYGVSLRMKMIYLCKQKEMNVFQVYITAIHTCCLKNPQFIRNQSAWENLKNIMRRITNQKYSK</sequence>
<feature type="coiled-coil region" evidence="1">
    <location>
        <begin position="17"/>
        <end position="47"/>
    </location>
</feature>
<keyword evidence="1" id="KW-0175">Coiled coil</keyword>
<feature type="coiled-coil region" evidence="1">
    <location>
        <begin position="201"/>
        <end position="273"/>
    </location>
</feature>
<dbReference type="EMBL" id="JAWDEY010000004">
    <property type="protein sequence ID" value="KAK6590761.1"/>
    <property type="molecule type" value="Genomic_DNA"/>
</dbReference>
<dbReference type="Gene3D" id="2.30.29.30">
    <property type="entry name" value="Pleckstrin-homology domain (PH domain)/Phosphotyrosine-binding domain (PTB)"/>
    <property type="match status" value="1"/>
</dbReference>
<dbReference type="AlphaFoldDB" id="A0AAV9YA02"/>
<gene>
    <name evidence="2" type="ORF">RS030_132076</name>
</gene>